<dbReference type="PROSITE" id="PS00903">
    <property type="entry name" value="CYT_DCMP_DEAMINASES_1"/>
    <property type="match status" value="1"/>
</dbReference>
<dbReference type="NCBIfam" id="NF008113">
    <property type="entry name" value="PRK10860.1"/>
    <property type="match status" value="1"/>
</dbReference>
<feature type="binding site" evidence="8">
    <location>
        <position position="82"/>
    </location>
    <ligand>
        <name>Zn(2+)</name>
        <dbReference type="ChEBI" id="CHEBI:29105"/>
        <note>catalytic</note>
    </ligand>
</feature>
<dbReference type="GO" id="GO:0008270">
    <property type="term" value="F:zinc ion binding"/>
    <property type="evidence" value="ECO:0007669"/>
    <property type="project" value="UniProtKB-UniRule"/>
</dbReference>
<dbReference type="EMBL" id="CP000448">
    <property type="protein sequence ID" value="ABI67372.1"/>
    <property type="molecule type" value="Genomic_DNA"/>
</dbReference>
<dbReference type="RefSeq" id="WP_011639483.1">
    <property type="nucleotide sequence ID" value="NC_008346.1"/>
</dbReference>
<dbReference type="EC" id="3.5.4.33" evidence="8"/>
<dbReference type="GO" id="GO:0052717">
    <property type="term" value="F:tRNA-specific adenosine-34 deaminase activity"/>
    <property type="evidence" value="ECO:0007669"/>
    <property type="project" value="UniProtKB-UniRule"/>
</dbReference>
<protein>
    <recommendedName>
        <fullName evidence="8">tRNA-specific adenosine deaminase</fullName>
        <ecNumber evidence="8">3.5.4.33</ecNumber>
    </recommendedName>
</protein>
<accession>Q0B0Y2</accession>
<evidence type="ECO:0000259" key="9">
    <source>
        <dbReference type="PROSITE" id="PS51747"/>
    </source>
</evidence>
<feature type="binding site" evidence="8">
    <location>
        <position position="85"/>
    </location>
    <ligand>
        <name>Zn(2+)</name>
        <dbReference type="ChEBI" id="CHEBI:29105"/>
        <note>catalytic</note>
    </ligand>
</feature>
<feature type="binding site" evidence="8">
    <location>
        <position position="52"/>
    </location>
    <ligand>
        <name>Zn(2+)</name>
        <dbReference type="ChEBI" id="CHEBI:29105"/>
        <note>catalytic</note>
    </ligand>
</feature>
<evidence type="ECO:0000256" key="6">
    <source>
        <dbReference type="ARBA" id="ARBA00022833"/>
    </source>
</evidence>
<dbReference type="HOGENOM" id="CLU_025810_3_2_9"/>
<evidence type="ECO:0000313" key="10">
    <source>
        <dbReference type="EMBL" id="ABI67372.1"/>
    </source>
</evidence>
<dbReference type="KEGG" id="swo:Swol_0013"/>
<keyword evidence="11" id="KW-1185">Reference proteome</keyword>
<feature type="domain" description="CMP/dCMP-type deaminase" evidence="9">
    <location>
        <begin position="1"/>
        <end position="113"/>
    </location>
</feature>
<evidence type="ECO:0000256" key="7">
    <source>
        <dbReference type="ARBA" id="ARBA00048045"/>
    </source>
</evidence>
<dbReference type="Proteomes" id="UP000001968">
    <property type="component" value="Chromosome"/>
</dbReference>
<dbReference type="InterPro" id="IPR028883">
    <property type="entry name" value="tRNA_aden_deaminase"/>
</dbReference>
<dbReference type="InterPro" id="IPR016193">
    <property type="entry name" value="Cytidine_deaminase-like"/>
</dbReference>
<dbReference type="SUPFAM" id="SSF53927">
    <property type="entry name" value="Cytidine deaminase-like"/>
    <property type="match status" value="1"/>
</dbReference>
<evidence type="ECO:0000313" key="11">
    <source>
        <dbReference type="Proteomes" id="UP000001968"/>
    </source>
</evidence>
<keyword evidence="6 8" id="KW-0862">Zinc</keyword>
<dbReference type="PROSITE" id="PS51747">
    <property type="entry name" value="CYT_DCMP_DEAMINASES_2"/>
    <property type="match status" value="1"/>
</dbReference>
<dbReference type="OrthoDB" id="9802676at2"/>
<comment type="cofactor">
    <cofactor evidence="8">
        <name>Zn(2+)</name>
        <dbReference type="ChEBI" id="CHEBI:29105"/>
    </cofactor>
    <text evidence="8">Binds 1 zinc ion per subunit.</text>
</comment>
<keyword evidence="3 8" id="KW-0819">tRNA processing</keyword>
<evidence type="ECO:0000256" key="1">
    <source>
        <dbReference type="ARBA" id="ARBA00010669"/>
    </source>
</evidence>
<dbReference type="CDD" id="cd01285">
    <property type="entry name" value="nucleoside_deaminase"/>
    <property type="match status" value="1"/>
</dbReference>
<dbReference type="PANTHER" id="PTHR11079">
    <property type="entry name" value="CYTOSINE DEAMINASE FAMILY MEMBER"/>
    <property type="match status" value="1"/>
</dbReference>
<comment type="subunit">
    <text evidence="2 8">Homodimer.</text>
</comment>
<feature type="active site" description="Proton donor" evidence="8">
    <location>
        <position position="54"/>
    </location>
</feature>
<comment type="catalytic activity">
    <reaction evidence="7 8">
        <text>adenosine(34) in tRNA + H2O + H(+) = inosine(34) in tRNA + NH4(+)</text>
        <dbReference type="Rhea" id="RHEA:43168"/>
        <dbReference type="Rhea" id="RHEA-COMP:10373"/>
        <dbReference type="Rhea" id="RHEA-COMP:10374"/>
        <dbReference type="ChEBI" id="CHEBI:15377"/>
        <dbReference type="ChEBI" id="CHEBI:15378"/>
        <dbReference type="ChEBI" id="CHEBI:28938"/>
        <dbReference type="ChEBI" id="CHEBI:74411"/>
        <dbReference type="ChEBI" id="CHEBI:82852"/>
        <dbReference type="EC" id="3.5.4.33"/>
    </reaction>
</comment>
<evidence type="ECO:0000256" key="2">
    <source>
        <dbReference type="ARBA" id="ARBA00011738"/>
    </source>
</evidence>
<dbReference type="Gene3D" id="3.40.140.10">
    <property type="entry name" value="Cytidine Deaminase, domain 2"/>
    <property type="match status" value="1"/>
</dbReference>
<dbReference type="InterPro" id="IPR002125">
    <property type="entry name" value="CMP_dCMP_dom"/>
</dbReference>
<keyword evidence="5 8" id="KW-0378">Hydrolase</keyword>
<proteinExistence type="inferred from homology"/>
<evidence type="ECO:0000256" key="5">
    <source>
        <dbReference type="ARBA" id="ARBA00022801"/>
    </source>
</evidence>
<evidence type="ECO:0000256" key="3">
    <source>
        <dbReference type="ARBA" id="ARBA00022694"/>
    </source>
</evidence>
<dbReference type="eggNOG" id="COG0590">
    <property type="taxonomic scope" value="Bacteria"/>
</dbReference>
<evidence type="ECO:0000256" key="8">
    <source>
        <dbReference type="HAMAP-Rule" id="MF_00972"/>
    </source>
</evidence>
<dbReference type="Pfam" id="PF14437">
    <property type="entry name" value="MafB19-deam"/>
    <property type="match status" value="1"/>
</dbReference>
<evidence type="ECO:0000256" key="4">
    <source>
        <dbReference type="ARBA" id="ARBA00022723"/>
    </source>
</evidence>
<comment type="similarity">
    <text evidence="1">Belongs to the cytidine and deoxycytidylate deaminase family. ADAT2 subfamily.</text>
</comment>
<dbReference type="InterPro" id="IPR058535">
    <property type="entry name" value="MafB19-deam"/>
</dbReference>
<reference evidence="11" key="1">
    <citation type="journal article" date="2010" name="Environ. Microbiol.">
        <title>The genome of Syntrophomonas wolfei: new insights into syntrophic metabolism and biohydrogen production.</title>
        <authorList>
            <person name="Sieber J.R."/>
            <person name="Sims D.R."/>
            <person name="Han C."/>
            <person name="Kim E."/>
            <person name="Lykidis A."/>
            <person name="Lapidus A.L."/>
            <person name="McDonnald E."/>
            <person name="Rohlin L."/>
            <person name="Culley D.E."/>
            <person name="Gunsalus R."/>
            <person name="McInerney M.J."/>
        </authorList>
    </citation>
    <scope>NUCLEOTIDE SEQUENCE [LARGE SCALE GENOMIC DNA]</scope>
    <source>
        <strain evidence="11">DSM 2245B / Goettingen</strain>
    </source>
</reference>
<dbReference type="AlphaFoldDB" id="Q0B0Y2"/>
<dbReference type="GO" id="GO:0002100">
    <property type="term" value="P:tRNA wobble adenosine to inosine editing"/>
    <property type="evidence" value="ECO:0007669"/>
    <property type="project" value="UniProtKB-UniRule"/>
</dbReference>
<dbReference type="HAMAP" id="MF_00972">
    <property type="entry name" value="tRNA_aden_deaminase"/>
    <property type="match status" value="1"/>
</dbReference>
<dbReference type="FunFam" id="3.40.140.10:FF:000005">
    <property type="entry name" value="tRNA-specific adenosine deaminase"/>
    <property type="match status" value="1"/>
</dbReference>
<dbReference type="STRING" id="335541.Swol_0013"/>
<gene>
    <name evidence="8" type="primary">tadA</name>
    <name evidence="10" type="ordered locus">Swol_0013</name>
</gene>
<name>Q0B0Y2_SYNWW</name>
<dbReference type="PANTHER" id="PTHR11079:SF202">
    <property type="entry name" value="TRNA-SPECIFIC ADENOSINE DEAMINASE"/>
    <property type="match status" value="1"/>
</dbReference>
<keyword evidence="4 8" id="KW-0479">Metal-binding</keyword>
<sequence length="151" mass="16790">MQHEDFMRHALEEAREAYKRGEIPVGAIVVHNGKIIARAHNEKESYQDATAHAEMLALQRAARHLGHWRLNESVLYCTLEPCVMCAGAMVNVRLGHLVYGVTDPKAGSAGSIYDIVRSPALNHQVVVEGGVLKEECSELLKRFFASLRRDG</sequence>
<organism evidence="10 11">
    <name type="scientific">Syntrophomonas wolfei subsp. wolfei (strain DSM 2245B / Goettingen)</name>
    <dbReference type="NCBI Taxonomy" id="335541"/>
    <lineage>
        <taxon>Bacteria</taxon>
        <taxon>Bacillati</taxon>
        <taxon>Bacillota</taxon>
        <taxon>Clostridia</taxon>
        <taxon>Eubacteriales</taxon>
        <taxon>Syntrophomonadaceae</taxon>
        <taxon>Syntrophomonas</taxon>
    </lineage>
</organism>
<dbReference type="InterPro" id="IPR016192">
    <property type="entry name" value="APOBEC/CMP_deaminase_Zn-bd"/>
</dbReference>
<comment type="function">
    <text evidence="8">Catalyzes the deamination of adenosine to inosine at the wobble position 34 of tRNA(Arg2).</text>
</comment>